<proteinExistence type="predicted"/>
<feature type="domain" description="Increased DNA methylation 1 C-terminal" evidence="5">
    <location>
        <begin position="700"/>
        <end position="827"/>
    </location>
</feature>
<organism evidence="6 7">
    <name type="scientific">Apostasia shenzhenica</name>
    <dbReference type="NCBI Taxonomy" id="1088818"/>
    <lineage>
        <taxon>Eukaryota</taxon>
        <taxon>Viridiplantae</taxon>
        <taxon>Streptophyta</taxon>
        <taxon>Embryophyta</taxon>
        <taxon>Tracheophyta</taxon>
        <taxon>Spermatophyta</taxon>
        <taxon>Magnoliopsida</taxon>
        <taxon>Liliopsida</taxon>
        <taxon>Asparagales</taxon>
        <taxon>Orchidaceae</taxon>
        <taxon>Apostasioideae</taxon>
        <taxon>Apostasia</taxon>
    </lineage>
</organism>
<dbReference type="STRING" id="1088818.A0A2I0AD39"/>
<dbReference type="GO" id="GO:0042393">
    <property type="term" value="F:histone binding"/>
    <property type="evidence" value="ECO:0007669"/>
    <property type="project" value="TreeGrafter"/>
</dbReference>
<reference evidence="6 7" key="1">
    <citation type="journal article" date="2017" name="Nature">
        <title>The Apostasia genome and the evolution of orchids.</title>
        <authorList>
            <person name="Zhang G.Q."/>
            <person name="Liu K.W."/>
            <person name="Li Z."/>
            <person name="Lohaus R."/>
            <person name="Hsiao Y.Y."/>
            <person name="Niu S.C."/>
            <person name="Wang J.Y."/>
            <person name="Lin Y.C."/>
            <person name="Xu Q."/>
            <person name="Chen L.J."/>
            <person name="Yoshida K."/>
            <person name="Fujiwara S."/>
            <person name="Wang Z.W."/>
            <person name="Zhang Y.Q."/>
            <person name="Mitsuda N."/>
            <person name="Wang M."/>
            <person name="Liu G.H."/>
            <person name="Pecoraro L."/>
            <person name="Huang H.X."/>
            <person name="Xiao X.J."/>
            <person name="Lin M."/>
            <person name="Wu X.Y."/>
            <person name="Wu W.L."/>
            <person name="Chen Y.Y."/>
            <person name="Chang S.B."/>
            <person name="Sakamoto S."/>
            <person name="Ohme-Takagi M."/>
            <person name="Yagi M."/>
            <person name="Zeng S.J."/>
            <person name="Shen C.Y."/>
            <person name="Yeh C.M."/>
            <person name="Luo Y.B."/>
            <person name="Tsai W.C."/>
            <person name="Van de Peer Y."/>
            <person name="Liu Z.J."/>
        </authorList>
    </citation>
    <scope>NUCLEOTIDE SEQUENCE [LARGE SCALE GENOMIC DNA]</scope>
    <source>
        <strain evidence="7">cv. Shenzhen</strain>
        <tissue evidence="6">Stem</tissue>
    </source>
</reference>
<sequence length="838" mass="94214">MVIVYIRRRKKVKFYGRRRRGILDGKQPHSSGLEVQNFGLCSSVEDRDSGFLEGHRVAFESMSSEVKAESHARVSSDQSAIHIVVHNRRLPEDEPRVGVIPSGIVRVNEEPLLSALQKLTSSLRIQRRSRSASKHASSRGRSNIEEPRDEVISCGKIVDKPVLSVLQQLTSNLRIQRKPRSARKSSSLASRRWSNIKGYSSAYSKFKASQHDASAPVCSDTFPITSIEPSLNIIKIGMLSKINGLHESISLARTNTLHTDDKGNVQSIPSTNLKMELYGDRNRKCALGLVHELQHTIRFPKASRSARAKRQPFCVISEVNQEIPHQLNFRECDAKLYCAHKKQVIDMMSSKELLFSVESRTVCKGLFNSRKDKCSQKVDGFEGKNQLKEMLHSNCFSTKSDRVKLDTSCESIPSVSRNIVNVEIAKQAKKHVNHRDLDSHQKAFDFLANGSILSYRSCGEEVLKGYKHGKGILCSCCNILVSPSQFQAHAGHERRRKPYHNIYTAFGNSLHELALSLLHEKILHDPNKNHNITVEQCPSSSSGPFSLYPGRRFQAPSSFGSCILCRDGDATLNIFGVCDSSMLFCGQCGRMFHVGCLRHHGICRIETRPCPPDSWLCGNKCKKTRADLLDFVNRGPMTISKSILSSLRSRSAGRTSPDQTEATVHWQLLSGRFQGDQNESLLHQATAIFKETFHAAYKGRRDVLSVMVNGEKGIAEFFGGMFCAVLTVKSVIVSAALLRVFGHFVAEIPLAVTHKERQQGYFKVLFSKIEEMLSFMEVENLILPADDQTLPMWIDKFGFKILEWNQVLDYRRLHRIVVFEKTTTLQKAVPLSKEMVSS</sequence>
<dbReference type="InterPro" id="IPR032308">
    <property type="entry name" value="TDBD"/>
</dbReference>
<accession>A0A2I0AD39</accession>
<evidence type="ECO:0000313" key="7">
    <source>
        <dbReference type="Proteomes" id="UP000236161"/>
    </source>
</evidence>
<evidence type="ECO:0000256" key="1">
    <source>
        <dbReference type="ARBA" id="ARBA00004123"/>
    </source>
</evidence>
<dbReference type="InterPro" id="IPR056511">
    <property type="entry name" value="IDM1_C"/>
</dbReference>
<evidence type="ECO:0000313" key="6">
    <source>
        <dbReference type="EMBL" id="PKA53426.1"/>
    </source>
</evidence>
<dbReference type="EMBL" id="KZ451998">
    <property type="protein sequence ID" value="PKA53426.1"/>
    <property type="molecule type" value="Genomic_DNA"/>
</dbReference>
<name>A0A2I0AD39_9ASPA</name>
<dbReference type="PANTHER" id="PTHR47025:SF7">
    <property type="entry name" value="ACYL-COA N-ACYLTRANSFERASE WITH RING_FYVE_PHD-TYPE ZINC FINGER DOMAIN-CONTAINING PROTEIN"/>
    <property type="match status" value="1"/>
</dbReference>
<feature type="compositionally biased region" description="Basic residues" evidence="3">
    <location>
        <begin position="126"/>
        <end position="138"/>
    </location>
</feature>
<feature type="domain" description="Tify" evidence="4">
    <location>
        <begin position="469"/>
        <end position="513"/>
    </location>
</feature>
<dbReference type="InterPro" id="IPR016181">
    <property type="entry name" value="Acyl_CoA_acyltransferase"/>
</dbReference>
<evidence type="ECO:0000259" key="4">
    <source>
        <dbReference type="Pfam" id="PF16135"/>
    </source>
</evidence>
<dbReference type="AlphaFoldDB" id="A0A2I0AD39"/>
<comment type="subcellular location">
    <subcellularLocation>
        <location evidence="1">Nucleus</location>
    </subcellularLocation>
</comment>
<protein>
    <submittedName>
        <fullName evidence="6">Uncharacterized protein</fullName>
    </submittedName>
</protein>
<keyword evidence="2" id="KW-0539">Nucleus</keyword>
<dbReference type="Proteomes" id="UP000236161">
    <property type="component" value="Unassembled WGS sequence"/>
</dbReference>
<dbReference type="Pfam" id="PF16135">
    <property type="entry name" value="TDBD"/>
    <property type="match status" value="1"/>
</dbReference>
<evidence type="ECO:0000256" key="3">
    <source>
        <dbReference type="SAM" id="MobiDB-lite"/>
    </source>
</evidence>
<dbReference type="Pfam" id="PF23209">
    <property type="entry name" value="IDM1_C"/>
    <property type="match status" value="1"/>
</dbReference>
<dbReference type="GO" id="GO:0003682">
    <property type="term" value="F:chromatin binding"/>
    <property type="evidence" value="ECO:0007669"/>
    <property type="project" value="TreeGrafter"/>
</dbReference>
<dbReference type="PANTHER" id="PTHR47025">
    <property type="entry name" value="AUTOIMMUNE REGULATOR"/>
    <property type="match status" value="1"/>
</dbReference>
<evidence type="ECO:0000256" key="2">
    <source>
        <dbReference type="ARBA" id="ARBA00023242"/>
    </source>
</evidence>
<dbReference type="GO" id="GO:0000977">
    <property type="term" value="F:RNA polymerase II transcription regulatory region sequence-specific DNA binding"/>
    <property type="evidence" value="ECO:0007669"/>
    <property type="project" value="TreeGrafter"/>
</dbReference>
<evidence type="ECO:0000259" key="5">
    <source>
        <dbReference type="Pfam" id="PF23209"/>
    </source>
</evidence>
<dbReference type="GO" id="GO:0005634">
    <property type="term" value="C:nucleus"/>
    <property type="evidence" value="ECO:0007669"/>
    <property type="project" value="UniProtKB-SubCell"/>
</dbReference>
<dbReference type="GO" id="GO:0045944">
    <property type="term" value="P:positive regulation of transcription by RNA polymerase II"/>
    <property type="evidence" value="ECO:0007669"/>
    <property type="project" value="TreeGrafter"/>
</dbReference>
<dbReference type="SUPFAM" id="SSF55729">
    <property type="entry name" value="Acyl-CoA N-acyltransferases (Nat)"/>
    <property type="match status" value="1"/>
</dbReference>
<feature type="region of interest" description="Disordered" evidence="3">
    <location>
        <begin position="126"/>
        <end position="146"/>
    </location>
</feature>
<dbReference type="CDD" id="cd15489">
    <property type="entry name" value="PHD_SF"/>
    <property type="match status" value="1"/>
</dbReference>
<gene>
    <name evidence="6" type="ORF">AXF42_Ash012368</name>
</gene>
<keyword evidence="7" id="KW-1185">Reference proteome</keyword>
<dbReference type="OrthoDB" id="783612at2759"/>